<dbReference type="EMBL" id="CM007653">
    <property type="protein sequence ID" value="ONI18985.1"/>
    <property type="molecule type" value="Genomic_DNA"/>
</dbReference>
<evidence type="ECO:0000256" key="8">
    <source>
        <dbReference type="ARBA" id="ARBA00022840"/>
    </source>
</evidence>
<feature type="transmembrane region" description="Helical" evidence="14">
    <location>
        <begin position="74"/>
        <end position="91"/>
    </location>
</feature>
<keyword evidence="11" id="KW-0325">Glycoprotein</keyword>
<dbReference type="eggNOG" id="KOG1187">
    <property type="taxonomic scope" value="Eukaryota"/>
</dbReference>
<dbReference type="AlphaFoldDB" id="A0A251Q8J4"/>
<dbReference type="PROSITE" id="PS50011">
    <property type="entry name" value="PROTEIN_KINASE_DOM"/>
    <property type="match status" value="1"/>
</dbReference>
<evidence type="ECO:0000256" key="13">
    <source>
        <dbReference type="SAM" id="MobiDB-lite"/>
    </source>
</evidence>
<dbReference type="GO" id="GO:0004674">
    <property type="term" value="F:protein serine/threonine kinase activity"/>
    <property type="evidence" value="ECO:0007669"/>
    <property type="project" value="UniProtKB-KW"/>
</dbReference>
<dbReference type="PANTHER" id="PTHR34590">
    <property type="entry name" value="OS03G0124300 PROTEIN-RELATED"/>
    <property type="match status" value="1"/>
</dbReference>
<keyword evidence="6 12" id="KW-0547">Nucleotide-binding</keyword>
<gene>
    <name evidence="16" type="ORF">PRUPE_3G251400</name>
</gene>
<dbReference type="InterPro" id="IPR001245">
    <property type="entry name" value="Ser-Thr/Tyr_kinase_cat_dom"/>
</dbReference>
<dbReference type="InterPro" id="IPR011009">
    <property type="entry name" value="Kinase-like_dom_sf"/>
</dbReference>
<keyword evidence="4 14" id="KW-0812">Transmembrane</keyword>
<keyword evidence="2" id="KW-0723">Serine/threonine-protein kinase</keyword>
<sequence length="936" mass="105914">MESTYIWSQKLDLEKSLMMTIWPHLCKRYSTQRSTLITYPCNSPPLYFSLLITQASNRHVDTIPMMKPILSKPLYFSLFVHLIIVTVFAASDPQPVYSPVEDITVNCGYSGDKIGEDDGRNWIGDINSKFSPFEHQAVGNKSESKEAPHSYTFKPVPYTTVRLSRSEFTYSFKLNSGQKFIRLYFNPVSYGPDFDQSKALFSVKAGNFTLLHDFNASVTAEAFNFTKIIYREFCLNIDEEKSLNITFTPSRTIPDAYSFINGIEIVSMPTNLYYSPLEMESARQIKTVGSGTNFRIENSTALQMAYRINIGGKSLLFKEDTGMYRNWDDGEMEQYYLEDLSVTRSVRPQNVSTQLNFSEIPAYTAPEEVYRTGRSMGRNDTLNKSYNLTWRFPLDSKFYYLVRLHFCEFQHAISQTYDRTFAIYMDNQTAETNADIIQWSHGNDRPVYKDYVVFIPEGHEYLFLALRANPNDQTTTYSDALLNGLEIFKLDSQGNLAGPNPVPPPMILPKGPSKPNSNNKKSRPPMLAIVGGVVISSTLAALCALGFLVFRQRRKAKESDRSSHGKTNSTNTRDSSLPSELCHRFSLAEIKAGTQNFKDICIIGRGGFGNVYKGYIDDGGTPVAVKRLKPESSQGALEFKTEIEMLSQLRHRHLVPLIGYCMDEGEMILVYEYMAHGTLRDHLYHTDNPTLSWEERLQICIGAARGLHYLHTGAKYTIIHRDVKSTNILLDEKWVAKVSDFGLSKMGTITMSKTHISTMVKGSFGYLDPEYYRRQQLTVKSDVYSFGVVLCEVLCARPALIRTVEKKQMSLAEWAKNCHRNGALEQIIDPSLKGKIETHCFNKFAEIAMSCLHDNGIERPSMNDVLSGLEYALELQRSADRDIINNTNTGRKKEDEVALTKNMQGFSSSEKTCATSESITGMSGTLFSKINDSEGR</sequence>
<feature type="binding site" evidence="12">
    <location>
        <position position="626"/>
    </location>
    <ligand>
        <name>ATP</name>
        <dbReference type="ChEBI" id="CHEBI:30616"/>
    </ligand>
</feature>
<evidence type="ECO:0000313" key="16">
    <source>
        <dbReference type="EMBL" id="ONI18985.1"/>
    </source>
</evidence>
<dbReference type="GO" id="GO:0005524">
    <property type="term" value="F:ATP binding"/>
    <property type="evidence" value="ECO:0007669"/>
    <property type="project" value="UniProtKB-UniRule"/>
</dbReference>
<evidence type="ECO:0000256" key="2">
    <source>
        <dbReference type="ARBA" id="ARBA00022527"/>
    </source>
</evidence>
<dbReference type="InterPro" id="IPR017441">
    <property type="entry name" value="Protein_kinase_ATP_BS"/>
</dbReference>
<evidence type="ECO:0000256" key="6">
    <source>
        <dbReference type="ARBA" id="ARBA00022741"/>
    </source>
</evidence>
<evidence type="ECO:0000256" key="11">
    <source>
        <dbReference type="ARBA" id="ARBA00023180"/>
    </source>
</evidence>
<dbReference type="FunFam" id="2.60.120.430:FF:000007">
    <property type="entry name" value="FERONIA receptor-like kinase"/>
    <property type="match status" value="1"/>
</dbReference>
<dbReference type="Pfam" id="PF07714">
    <property type="entry name" value="PK_Tyr_Ser-Thr"/>
    <property type="match status" value="1"/>
</dbReference>
<keyword evidence="5" id="KW-0732">Signal</keyword>
<dbReference type="FunFam" id="3.30.200.20:FF:000645">
    <property type="entry name" value="Receptor-like protein kinase FERONIA"/>
    <property type="match status" value="1"/>
</dbReference>
<dbReference type="InterPro" id="IPR000719">
    <property type="entry name" value="Prot_kinase_dom"/>
</dbReference>
<dbReference type="Gene3D" id="3.30.200.20">
    <property type="entry name" value="Phosphorylase Kinase, domain 1"/>
    <property type="match status" value="1"/>
</dbReference>
<dbReference type="FunFam" id="1.10.510.10:FF:000252">
    <property type="entry name" value="Receptor-like protein kinase FERONIA"/>
    <property type="match status" value="1"/>
</dbReference>
<evidence type="ECO:0000256" key="9">
    <source>
        <dbReference type="ARBA" id="ARBA00022989"/>
    </source>
</evidence>
<comment type="subcellular location">
    <subcellularLocation>
        <location evidence="1">Membrane</location>
        <topology evidence="1">Single-pass type I membrane protein</topology>
    </subcellularLocation>
</comment>
<dbReference type="Pfam" id="PF12819">
    <property type="entry name" value="Malectin_like"/>
    <property type="match status" value="1"/>
</dbReference>
<dbReference type="SMR" id="A0A251Q8J4"/>
<feature type="transmembrane region" description="Helical" evidence="14">
    <location>
        <begin position="526"/>
        <end position="550"/>
    </location>
</feature>
<dbReference type="Gramene" id="ONI18985">
    <property type="protein sequence ID" value="ONI18985"/>
    <property type="gene ID" value="PRUPE_3G251400"/>
</dbReference>
<dbReference type="Gene3D" id="2.60.120.430">
    <property type="entry name" value="Galactose-binding lectin"/>
    <property type="match status" value="2"/>
</dbReference>
<keyword evidence="10 14" id="KW-0472">Membrane</keyword>
<proteinExistence type="predicted"/>
<keyword evidence="17" id="KW-1185">Reference proteome</keyword>
<evidence type="ECO:0000256" key="1">
    <source>
        <dbReference type="ARBA" id="ARBA00004479"/>
    </source>
</evidence>
<dbReference type="OrthoDB" id="1720310at2759"/>
<keyword evidence="7" id="KW-0418">Kinase</keyword>
<dbReference type="PANTHER" id="PTHR34590:SF15">
    <property type="entry name" value="PROTEIN KINASE DOMAIN-CONTAINING PROTEIN"/>
    <property type="match status" value="1"/>
</dbReference>
<dbReference type="PROSITE" id="PS00107">
    <property type="entry name" value="PROTEIN_KINASE_ATP"/>
    <property type="match status" value="1"/>
</dbReference>
<dbReference type="Proteomes" id="UP000006882">
    <property type="component" value="Chromosome G3"/>
</dbReference>
<evidence type="ECO:0000259" key="15">
    <source>
        <dbReference type="PROSITE" id="PS50011"/>
    </source>
</evidence>
<dbReference type="GO" id="GO:0004714">
    <property type="term" value="F:transmembrane receptor protein tyrosine kinase activity"/>
    <property type="evidence" value="ECO:0007669"/>
    <property type="project" value="InterPro"/>
</dbReference>
<dbReference type="InterPro" id="IPR008271">
    <property type="entry name" value="Ser/Thr_kinase_AS"/>
</dbReference>
<dbReference type="InterPro" id="IPR045272">
    <property type="entry name" value="ANXUR1/2-like"/>
</dbReference>
<evidence type="ECO:0000256" key="4">
    <source>
        <dbReference type="ARBA" id="ARBA00022692"/>
    </source>
</evidence>
<dbReference type="Gene3D" id="1.10.510.10">
    <property type="entry name" value="Transferase(Phosphotransferase) domain 1"/>
    <property type="match status" value="1"/>
</dbReference>
<accession>A0A251Q8J4</accession>
<dbReference type="STRING" id="3760.A0A251Q8J4"/>
<keyword evidence="9 14" id="KW-1133">Transmembrane helix</keyword>
<feature type="domain" description="Protein kinase" evidence="15">
    <location>
        <begin position="597"/>
        <end position="872"/>
    </location>
</feature>
<feature type="compositionally biased region" description="Low complexity" evidence="13">
    <location>
        <begin position="509"/>
        <end position="519"/>
    </location>
</feature>
<dbReference type="InterPro" id="IPR024788">
    <property type="entry name" value="Malectin-like_Carb-bd_dom"/>
</dbReference>
<evidence type="ECO:0000256" key="14">
    <source>
        <dbReference type="SAM" id="Phobius"/>
    </source>
</evidence>
<dbReference type="GO" id="GO:0005886">
    <property type="term" value="C:plasma membrane"/>
    <property type="evidence" value="ECO:0000318"/>
    <property type="project" value="GO_Central"/>
</dbReference>
<reference evidence="16 17" key="1">
    <citation type="journal article" date="2013" name="Nat. Genet.">
        <title>The high-quality draft genome of peach (Prunus persica) identifies unique patterns of genetic diversity, domestication and genome evolution.</title>
        <authorList>
            <consortium name="International Peach Genome Initiative"/>
            <person name="Verde I."/>
            <person name="Abbott A.G."/>
            <person name="Scalabrin S."/>
            <person name="Jung S."/>
            <person name="Shu S."/>
            <person name="Marroni F."/>
            <person name="Zhebentyayeva T."/>
            <person name="Dettori M.T."/>
            <person name="Grimwood J."/>
            <person name="Cattonaro F."/>
            <person name="Zuccolo A."/>
            <person name="Rossini L."/>
            <person name="Jenkins J."/>
            <person name="Vendramin E."/>
            <person name="Meisel L.A."/>
            <person name="Decroocq V."/>
            <person name="Sosinski B."/>
            <person name="Prochnik S."/>
            <person name="Mitros T."/>
            <person name="Policriti A."/>
            <person name="Cipriani G."/>
            <person name="Dondini L."/>
            <person name="Ficklin S."/>
            <person name="Goodstein D.M."/>
            <person name="Xuan P."/>
            <person name="Del Fabbro C."/>
            <person name="Aramini V."/>
            <person name="Copetti D."/>
            <person name="Gonzalez S."/>
            <person name="Horner D.S."/>
            <person name="Falchi R."/>
            <person name="Lucas S."/>
            <person name="Mica E."/>
            <person name="Maldonado J."/>
            <person name="Lazzari B."/>
            <person name="Bielenberg D."/>
            <person name="Pirona R."/>
            <person name="Miculan M."/>
            <person name="Barakat A."/>
            <person name="Testolin R."/>
            <person name="Stella A."/>
            <person name="Tartarini S."/>
            <person name="Tonutti P."/>
            <person name="Arus P."/>
            <person name="Orellana A."/>
            <person name="Wells C."/>
            <person name="Main D."/>
            <person name="Vizzotto G."/>
            <person name="Silva H."/>
            <person name="Salamini F."/>
            <person name="Schmutz J."/>
            <person name="Morgante M."/>
            <person name="Rokhsar D.S."/>
        </authorList>
    </citation>
    <scope>NUCLEOTIDE SEQUENCE [LARGE SCALE GENOMIC DNA]</scope>
    <source>
        <strain evidence="17">cv. Nemared</strain>
    </source>
</reference>
<evidence type="ECO:0000256" key="10">
    <source>
        <dbReference type="ARBA" id="ARBA00023136"/>
    </source>
</evidence>
<feature type="compositionally biased region" description="Polar residues" evidence="13">
    <location>
        <begin position="565"/>
        <end position="577"/>
    </location>
</feature>
<keyword evidence="8 12" id="KW-0067">ATP-binding</keyword>
<dbReference type="SUPFAM" id="SSF56112">
    <property type="entry name" value="Protein kinase-like (PK-like)"/>
    <property type="match status" value="1"/>
</dbReference>
<dbReference type="CDD" id="cd14066">
    <property type="entry name" value="STKc_IRAK"/>
    <property type="match status" value="1"/>
</dbReference>
<dbReference type="SMART" id="SM00220">
    <property type="entry name" value="S_TKc"/>
    <property type="match status" value="1"/>
</dbReference>
<dbReference type="GO" id="GO:0010038">
    <property type="term" value="P:response to metal ion"/>
    <property type="evidence" value="ECO:0007669"/>
    <property type="project" value="UniProtKB-ARBA"/>
</dbReference>
<evidence type="ECO:0000256" key="3">
    <source>
        <dbReference type="ARBA" id="ARBA00022679"/>
    </source>
</evidence>
<name>A0A251Q8J4_PRUPE</name>
<feature type="region of interest" description="Disordered" evidence="13">
    <location>
        <begin position="499"/>
        <end position="523"/>
    </location>
</feature>
<dbReference type="FunFam" id="2.60.120.430:FF:000003">
    <property type="entry name" value="FERONIA receptor-like kinase"/>
    <property type="match status" value="1"/>
</dbReference>
<feature type="region of interest" description="Disordered" evidence="13">
    <location>
        <begin position="556"/>
        <end position="577"/>
    </location>
</feature>
<evidence type="ECO:0000313" key="17">
    <source>
        <dbReference type="Proteomes" id="UP000006882"/>
    </source>
</evidence>
<evidence type="ECO:0000256" key="12">
    <source>
        <dbReference type="PROSITE-ProRule" id="PRU10141"/>
    </source>
</evidence>
<evidence type="ECO:0000256" key="7">
    <source>
        <dbReference type="ARBA" id="ARBA00022777"/>
    </source>
</evidence>
<dbReference type="GO" id="GO:0004672">
    <property type="term" value="F:protein kinase activity"/>
    <property type="evidence" value="ECO:0000318"/>
    <property type="project" value="GO_Central"/>
</dbReference>
<keyword evidence="3" id="KW-0808">Transferase</keyword>
<protein>
    <recommendedName>
        <fullName evidence="15">Protein kinase domain-containing protein</fullName>
    </recommendedName>
</protein>
<evidence type="ECO:0000256" key="5">
    <source>
        <dbReference type="ARBA" id="ARBA00022729"/>
    </source>
</evidence>
<organism evidence="16 17">
    <name type="scientific">Prunus persica</name>
    <name type="common">Peach</name>
    <name type="synonym">Amygdalus persica</name>
    <dbReference type="NCBI Taxonomy" id="3760"/>
    <lineage>
        <taxon>Eukaryota</taxon>
        <taxon>Viridiplantae</taxon>
        <taxon>Streptophyta</taxon>
        <taxon>Embryophyta</taxon>
        <taxon>Tracheophyta</taxon>
        <taxon>Spermatophyta</taxon>
        <taxon>Magnoliopsida</taxon>
        <taxon>eudicotyledons</taxon>
        <taxon>Gunneridae</taxon>
        <taxon>Pentapetalae</taxon>
        <taxon>rosids</taxon>
        <taxon>fabids</taxon>
        <taxon>Rosales</taxon>
        <taxon>Rosaceae</taxon>
        <taxon>Amygdaloideae</taxon>
        <taxon>Amygdaleae</taxon>
        <taxon>Prunus</taxon>
    </lineage>
</organism>
<dbReference type="PROSITE" id="PS00108">
    <property type="entry name" value="PROTEIN_KINASE_ST"/>
    <property type="match status" value="1"/>
</dbReference>